<evidence type="ECO:0000313" key="7">
    <source>
        <dbReference type="Proteomes" id="UP000215196"/>
    </source>
</evidence>
<gene>
    <name evidence="6" type="primary">wecF</name>
    <name evidence="6" type="ORF">SAMEA4412677_01816</name>
</gene>
<protein>
    <submittedName>
        <fullName evidence="6">4-alpha-L-fucosyltransferase</fullName>
        <ecNumber evidence="6">2.4.1.-</ecNumber>
    </submittedName>
</protein>
<keyword evidence="1" id="KW-1003">Cell membrane</keyword>
<evidence type="ECO:0000313" key="6">
    <source>
        <dbReference type="EMBL" id="SNV47866.1"/>
    </source>
</evidence>
<keyword evidence="5" id="KW-0472">Membrane</keyword>
<keyword evidence="2" id="KW-0997">Cell inner membrane</keyword>
<accession>A0A239XNT1</accession>
<reference evidence="6 7" key="1">
    <citation type="submission" date="2017-06" db="EMBL/GenBank/DDBJ databases">
        <authorList>
            <consortium name="Pathogen Informatics"/>
        </authorList>
    </citation>
    <scope>NUCLEOTIDE SEQUENCE [LARGE SCALE GENOMIC DNA]</scope>
    <source>
        <strain evidence="6 7">NCTC13490</strain>
    </source>
</reference>
<evidence type="ECO:0000256" key="2">
    <source>
        <dbReference type="ARBA" id="ARBA00022519"/>
    </source>
</evidence>
<evidence type="ECO:0000256" key="1">
    <source>
        <dbReference type="ARBA" id="ARBA00022475"/>
    </source>
</evidence>
<dbReference type="EMBL" id="LT906465">
    <property type="protein sequence ID" value="SNV47866.1"/>
    <property type="molecule type" value="Genomic_DNA"/>
</dbReference>
<organism evidence="6 7">
    <name type="scientific">Chryseobacterium taklimakanense</name>
    <dbReference type="NCBI Taxonomy" id="536441"/>
    <lineage>
        <taxon>Bacteria</taxon>
        <taxon>Pseudomonadati</taxon>
        <taxon>Bacteroidota</taxon>
        <taxon>Flavobacteriia</taxon>
        <taxon>Flavobacteriales</taxon>
        <taxon>Weeksellaceae</taxon>
        <taxon>Chryseobacterium group</taxon>
        <taxon>Chryseobacterium</taxon>
    </lineage>
</organism>
<dbReference type="GO" id="GO:0009246">
    <property type="term" value="P:enterobacterial common antigen biosynthetic process"/>
    <property type="evidence" value="ECO:0007669"/>
    <property type="project" value="InterPro"/>
</dbReference>
<proteinExistence type="predicted"/>
<keyword evidence="3 6" id="KW-0328">Glycosyltransferase</keyword>
<dbReference type="GO" id="GO:0008417">
    <property type="term" value="F:fucosyltransferase activity"/>
    <property type="evidence" value="ECO:0007669"/>
    <property type="project" value="InterPro"/>
</dbReference>
<dbReference type="InterPro" id="IPR009993">
    <property type="entry name" value="WecF"/>
</dbReference>
<dbReference type="Pfam" id="PF07429">
    <property type="entry name" value="Glyco_transf_56"/>
    <property type="match status" value="1"/>
</dbReference>
<evidence type="ECO:0000256" key="4">
    <source>
        <dbReference type="ARBA" id="ARBA00022679"/>
    </source>
</evidence>
<dbReference type="Proteomes" id="UP000215196">
    <property type="component" value="Chromosome 1"/>
</dbReference>
<dbReference type="EC" id="2.4.1.-" evidence="6"/>
<evidence type="ECO:0000256" key="3">
    <source>
        <dbReference type="ARBA" id="ARBA00022676"/>
    </source>
</evidence>
<keyword evidence="7" id="KW-1185">Reference proteome</keyword>
<name>A0A239XNT1_9FLAO</name>
<dbReference type="KEGG" id="ctak:4412677_01816"/>
<dbReference type="AlphaFoldDB" id="A0A239XNT1"/>
<keyword evidence="4 6" id="KW-0808">Transferase</keyword>
<sequence length="388" mass="45134">MDLALLSPFFIESFKKISDDSVFYILSDSGFEPDYVDNSNVFALNTSSISDISEVVSNINKSSIDCVIFHFLNREKEEIANKLQKEIKKVWCIWGHDLYNQNSFFPYRQYEKITEEYLNKNSSLKDRIFKKQLVKKIIFEFLLFNKKIGLNSKFHARYYESFGVDKYLTIQSFDAISFIVPKEGLLISKIFPDKKYLHLYSDPTLPFFAHFETIKPNSKNILVGNSAAFTNNHLDTFNLIKDYSLDDRKVIVPLSYGGTKDYIDTVIKKGRELFGENFLPLIERMPLKEYSELLRTCGVAIMNQRRQQSGGNLFHLVGSGVKVFINPNNGFYDYFKKNRISIFSVEDLHESEINNIQPLTQNRQAILDLYSHDHFNNEINKLLKILGK</sequence>
<evidence type="ECO:0000256" key="5">
    <source>
        <dbReference type="ARBA" id="ARBA00023136"/>
    </source>
</evidence>